<dbReference type="Gene3D" id="3.90.1150.10">
    <property type="entry name" value="Aspartate Aminotransferase, domain 1"/>
    <property type="match status" value="1"/>
</dbReference>
<proteinExistence type="predicted"/>
<evidence type="ECO:0000313" key="1">
    <source>
        <dbReference type="EMBL" id="BBI53203.1"/>
    </source>
</evidence>
<protein>
    <submittedName>
        <fullName evidence="1">Uncharacterized protein</fullName>
    </submittedName>
</protein>
<dbReference type="Proteomes" id="UP000289555">
    <property type="component" value="Chromosome"/>
</dbReference>
<evidence type="ECO:0000313" key="2">
    <source>
        <dbReference type="Proteomes" id="UP000289555"/>
    </source>
</evidence>
<organism evidence="1 2">
    <name type="scientific">Vreelandella olivaria</name>
    <dbReference type="NCBI Taxonomy" id="390919"/>
    <lineage>
        <taxon>Bacteria</taxon>
        <taxon>Pseudomonadati</taxon>
        <taxon>Pseudomonadota</taxon>
        <taxon>Gammaproteobacteria</taxon>
        <taxon>Oceanospirillales</taxon>
        <taxon>Halomonadaceae</taxon>
        <taxon>Vreelandella</taxon>
    </lineage>
</organism>
<dbReference type="InterPro" id="IPR015422">
    <property type="entry name" value="PyrdxlP-dep_Trfase_small"/>
</dbReference>
<sequence>MVPPLMVDVVCHWVSQAAAEKLLTWQTQELVERQRLAAEWLQGFTLSGRSHSSNVWLTLPEGSRAGELCDRLLQRGVKVSSAEPFCVGSTPAPQAIRLCIGAAADRSELVQALSIVAACLTERPLAPATL</sequence>
<keyword evidence="2" id="KW-1185">Reference proteome</keyword>
<gene>
    <name evidence="1" type="ORF">HORIV_56240</name>
</gene>
<reference evidence="2" key="1">
    <citation type="journal article" date="2019" name="Microbiol. Resour. Announc.">
        <title>Complete Genome Sequence of Halomonas olivaria, a Moderately Halophilic Bacterium Isolated from Olive Processing Effluents, Obtained by Nanopore Sequencing.</title>
        <authorList>
            <person name="Nagata S."/>
            <person name="Ii K.M."/>
            <person name="Tsukimi T."/>
            <person name="Miura M.C."/>
            <person name="Galipon J."/>
            <person name="Arakawa K."/>
        </authorList>
    </citation>
    <scope>NUCLEOTIDE SEQUENCE [LARGE SCALE GENOMIC DNA]</scope>
    <source>
        <strain evidence="2">TYRC17</strain>
    </source>
</reference>
<accession>A0ABM7GRC1</accession>
<dbReference type="InterPro" id="IPR015424">
    <property type="entry name" value="PyrdxlP-dep_Trfase"/>
</dbReference>
<name>A0ABM7GRC1_9GAMM</name>
<dbReference type="SUPFAM" id="SSF53383">
    <property type="entry name" value="PLP-dependent transferases"/>
    <property type="match status" value="1"/>
</dbReference>
<dbReference type="EMBL" id="AP019416">
    <property type="protein sequence ID" value="BBI53203.1"/>
    <property type="molecule type" value="Genomic_DNA"/>
</dbReference>